<feature type="binding site" evidence="11">
    <location>
        <position position="153"/>
    </location>
    <ligand>
        <name>Zn(2+)</name>
        <dbReference type="ChEBI" id="CHEBI:29105"/>
    </ligand>
</feature>
<dbReference type="EC" id="6.1.1.10" evidence="11"/>
<keyword evidence="6 11" id="KW-0547">Nucleotide-binding</keyword>
<feature type="domain" description="Methionyl-tRNA synthetase anticodon-binding" evidence="13">
    <location>
        <begin position="408"/>
        <end position="509"/>
    </location>
</feature>
<organism evidence="14 15">
    <name type="scientific">Alkalibacillus filiformis</name>
    <dbReference type="NCBI Taxonomy" id="200990"/>
    <lineage>
        <taxon>Bacteria</taxon>
        <taxon>Bacillati</taxon>
        <taxon>Bacillota</taxon>
        <taxon>Bacilli</taxon>
        <taxon>Bacillales</taxon>
        <taxon>Bacillaceae</taxon>
        <taxon>Alkalibacillus</taxon>
    </lineage>
</organism>
<evidence type="ECO:0000256" key="8">
    <source>
        <dbReference type="ARBA" id="ARBA00022917"/>
    </source>
</evidence>
<reference evidence="14 15" key="1">
    <citation type="submission" date="2023-07" db="EMBL/GenBank/DDBJ databases">
        <title>Genomic Encyclopedia of Type Strains, Phase IV (KMG-IV): sequencing the most valuable type-strain genomes for metagenomic binning, comparative biology and taxonomic classification.</title>
        <authorList>
            <person name="Goeker M."/>
        </authorList>
    </citation>
    <scope>NUCLEOTIDE SEQUENCE [LARGE SCALE GENOMIC DNA]</scope>
    <source>
        <strain evidence="14 15">DSM 15448</strain>
    </source>
</reference>
<dbReference type="InterPro" id="IPR015413">
    <property type="entry name" value="Methionyl/Leucyl_tRNA_Synth"/>
</dbReference>
<comment type="cofactor">
    <cofactor evidence="11">
        <name>Zn(2+)</name>
        <dbReference type="ChEBI" id="CHEBI:29105"/>
    </cofactor>
    <text evidence="11">Binds 1 zinc ion per subunit.</text>
</comment>
<evidence type="ECO:0000256" key="6">
    <source>
        <dbReference type="ARBA" id="ARBA00022741"/>
    </source>
</evidence>
<dbReference type="PANTHER" id="PTHR45765:SF1">
    <property type="entry name" value="METHIONINE--TRNA LIGASE, CYTOPLASMIC"/>
    <property type="match status" value="1"/>
</dbReference>
<dbReference type="InterPro" id="IPR023458">
    <property type="entry name" value="Met-tRNA_ligase_1"/>
</dbReference>
<evidence type="ECO:0000256" key="4">
    <source>
        <dbReference type="ARBA" id="ARBA00022490"/>
    </source>
</evidence>
<evidence type="ECO:0000313" key="14">
    <source>
        <dbReference type="EMBL" id="MDQ0352500.1"/>
    </source>
</evidence>
<dbReference type="SUPFAM" id="SSF52374">
    <property type="entry name" value="Nucleotidylyl transferase"/>
    <property type="match status" value="1"/>
</dbReference>
<keyword evidence="15" id="KW-1185">Reference proteome</keyword>
<dbReference type="InterPro" id="IPR033911">
    <property type="entry name" value="MetRS_core"/>
</dbReference>
<comment type="similarity">
    <text evidence="3 11">Belongs to the class-I aminoacyl-tRNA synthetase family. MetG type 1 subfamily.</text>
</comment>
<comment type="catalytic activity">
    <reaction evidence="10 11">
        <text>tRNA(Met) + L-methionine + ATP = L-methionyl-tRNA(Met) + AMP + diphosphate</text>
        <dbReference type="Rhea" id="RHEA:13481"/>
        <dbReference type="Rhea" id="RHEA-COMP:9667"/>
        <dbReference type="Rhea" id="RHEA-COMP:9698"/>
        <dbReference type="ChEBI" id="CHEBI:30616"/>
        <dbReference type="ChEBI" id="CHEBI:33019"/>
        <dbReference type="ChEBI" id="CHEBI:57844"/>
        <dbReference type="ChEBI" id="CHEBI:78442"/>
        <dbReference type="ChEBI" id="CHEBI:78530"/>
        <dbReference type="ChEBI" id="CHEBI:456215"/>
        <dbReference type="EC" id="6.1.1.10"/>
    </reaction>
</comment>
<name>A0ABU0DVP7_9BACI</name>
<dbReference type="InterPro" id="IPR001412">
    <property type="entry name" value="aa-tRNA-synth_I_CS"/>
</dbReference>
<protein>
    <recommendedName>
        <fullName evidence="11">Methionine--tRNA ligase</fullName>
        <ecNumber evidence="11">6.1.1.10</ecNumber>
    </recommendedName>
    <alternativeName>
        <fullName evidence="11">Methionyl-tRNA synthetase</fullName>
        <shortName evidence="11">MetRS</shortName>
    </alternativeName>
</protein>
<proteinExistence type="inferred from homology"/>
<evidence type="ECO:0000259" key="13">
    <source>
        <dbReference type="Pfam" id="PF19303"/>
    </source>
</evidence>
<dbReference type="SUPFAM" id="SSF47323">
    <property type="entry name" value="Anticodon-binding domain of a subclass of class I aminoacyl-tRNA synthetases"/>
    <property type="match status" value="1"/>
</dbReference>
<feature type="binding site" evidence="11">
    <location>
        <position position="144"/>
    </location>
    <ligand>
        <name>Zn(2+)</name>
        <dbReference type="ChEBI" id="CHEBI:29105"/>
    </ligand>
</feature>
<evidence type="ECO:0000259" key="12">
    <source>
        <dbReference type="Pfam" id="PF09334"/>
    </source>
</evidence>
<evidence type="ECO:0000256" key="10">
    <source>
        <dbReference type="ARBA" id="ARBA00047364"/>
    </source>
</evidence>
<dbReference type="GO" id="GO:0004825">
    <property type="term" value="F:methionine-tRNA ligase activity"/>
    <property type="evidence" value="ECO:0007669"/>
    <property type="project" value="UniProtKB-EC"/>
</dbReference>
<dbReference type="InterPro" id="IPR009080">
    <property type="entry name" value="tRNAsynth_Ia_anticodon-bd"/>
</dbReference>
<evidence type="ECO:0000256" key="11">
    <source>
        <dbReference type="HAMAP-Rule" id="MF_00098"/>
    </source>
</evidence>
<feature type="binding site" evidence="11">
    <location>
        <position position="156"/>
    </location>
    <ligand>
        <name>Zn(2+)</name>
        <dbReference type="ChEBI" id="CHEBI:29105"/>
    </ligand>
</feature>
<evidence type="ECO:0000313" key="15">
    <source>
        <dbReference type="Proteomes" id="UP001236723"/>
    </source>
</evidence>
<accession>A0ABU0DVP7</accession>
<feature type="binding site" evidence="11">
    <location>
        <position position="141"/>
    </location>
    <ligand>
        <name>Zn(2+)</name>
        <dbReference type="ChEBI" id="CHEBI:29105"/>
    </ligand>
</feature>
<evidence type="ECO:0000256" key="2">
    <source>
        <dbReference type="ARBA" id="ARBA00004496"/>
    </source>
</evidence>
<dbReference type="NCBIfam" id="NF001100">
    <property type="entry name" value="PRK00133.1"/>
    <property type="match status" value="1"/>
</dbReference>
<dbReference type="CDD" id="cd00814">
    <property type="entry name" value="MetRS_core"/>
    <property type="match status" value="1"/>
</dbReference>
<keyword evidence="11" id="KW-0862">Zinc</keyword>
<sequence length="544" mass="63259">MNVFIGGAWPYANGSLHLGHISSLIPGDILARYYRMKGDNVLFVSGSDCNGTPITIRAKQEGATPKEIADHYHNEFLDCFKKLGFTYDYYTRTDSKHHHQIVQEIFLNLLDHKKVYKKEVEQAYCNTCEQFLPDRFVEGICPNCRKEARGDQCDHCSKILEPLDILEKKCKTCGDSPTTKNTEHFYFKLSTFQAELQQYVKNAKTNNLWRENAIQLTERYLSEGLHDRAVSRDLPIGVPVPVDGYEDKKIYVWIEAVSGYYSASKKWALENNKDNSGFWNQDTKSYYIHGKDNIPFHSVIWPSILLGIENQCLPTHIVSNEYLTVEKKKLSTSKNWAIWVQDILENYHPDSIRYFLTINAPENRDSDFSWREFIYSHNSELLGAYGNFVHRTFKFIEKSFDGKLPEGKINEHIKNDIQNFYPKIGELIEKTYFKNALEGIFEFVRYGNKYFDQQQPWVQVKENVDECKKTLATCVYIIANLAQLLSPFLPFSSNVVKEKLGITESQWKPIDQYTTSIRNVHPLFERIDLKQIDIEVEKLNEQSS</sequence>
<dbReference type="CDD" id="cd07957">
    <property type="entry name" value="Anticodon_Ia_Met"/>
    <property type="match status" value="1"/>
</dbReference>
<comment type="subunit">
    <text evidence="11">Monomer.</text>
</comment>
<dbReference type="InterPro" id="IPR041872">
    <property type="entry name" value="Anticodon_Met"/>
</dbReference>
<dbReference type="NCBIfam" id="TIGR00398">
    <property type="entry name" value="metG"/>
    <property type="match status" value="1"/>
</dbReference>
<comment type="subcellular location">
    <subcellularLocation>
        <location evidence="2 11">Cytoplasm</location>
    </subcellularLocation>
</comment>
<dbReference type="InterPro" id="IPR014758">
    <property type="entry name" value="Met-tRNA_synth"/>
</dbReference>
<evidence type="ECO:0000256" key="7">
    <source>
        <dbReference type="ARBA" id="ARBA00022840"/>
    </source>
</evidence>
<dbReference type="RefSeq" id="WP_307069128.1">
    <property type="nucleotide sequence ID" value="NZ_JAUSUP010000009.1"/>
</dbReference>
<dbReference type="Gene3D" id="1.10.730.10">
    <property type="entry name" value="Isoleucyl-tRNA Synthetase, Domain 1"/>
    <property type="match status" value="1"/>
</dbReference>
<keyword evidence="8 11" id="KW-0648">Protein biosynthesis</keyword>
<gene>
    <name evidence="11" type="primary">metG</name>
    <name evidence="14" type="ORF">J2R98_002345</name>
</gene>
<dbReference type="SUPFAM" id="SSF57770">
    <property type="entry name" value="Methionyl-tRNA synthetase (MetRS), Zn-domain"/>
    <property type="match status" value="1"/>
</dbReference>
<dbReference type="Proteomes" id="UP001236723">
    <property type="component" value="Unassembled WGS sequence"/>
</dbReference>
<keyword evidence="9 11" id="KW-0030">Aminoacyl-tRNA synthetase</keyword>
<keyword evidence="11" id="KW-0479">Metal-binding</keyword>
<dbReference type="PRINTS" id="PR01041">
    <property type="entry name" value="TRNASYNTHMET"/>
</dbReference>
<dbReference type="InterPro" id="IPR014729">
    <property type="entry name" value="Rossmann-like_a/b/a_fold"/>
</dbReference>
<evidence type="ECO:0000256" key="9">
    <source>
        <dbReference type="ARBA" id="ARBA00023146"/>
    </source>
</evidence>
<feature type="domain" description="Methionyl/Leucyl tRNA synthetase" evidence="12">
    <location>
        <begin position="4"/>
        <end position="392"/>
    </location>
</feature>
<dbReference type="InterPro" id="IPR029038">
    <property type="entry name" value="MetRS_Zn"/>
</dbReference>
<comment type="function">
    <text evidence="1 11">Is required not only for elongation of protein synthesis but also for the initiation of all mRNA translation through initiator tRNA(fMet) aminoacylation.</text>
</comment>
<evidence type="ECO:0000256" key="5">
    <source>
        <dbReference type="ARBA" id="ARBA00022598"/>
    </source>
</evidence>
<dbReference type="EMBL" id="JAUSUP010000009">
    <property type="protein sequence ID" value="MDQ0352500.1"/>
    <property type="molecule type" value="Genomic_DNA"/>
</dbReference>
<keyword evidence="4 11" id="KW-0963">Cytoplasm</keyword>
<dbReference type="PANTHER" id="PTHR45765">
    <property type="entry name" value="METHIONINE--TRNA LIGASE"/>
    <property type="match status" value="1"/>
</dbReference>
<feature type="short sequence motif" description="'HIGH' region" evidence="11">
    <location>
        <begin position="10"/>
        <end position="20"/>
    </location>
</feature>
<dbReference type="Gene3D" id="2.20.28.20">
    <property type="entry name" value="Methionyl-tRNA synthetase, Zn-domain"/>
    <property type="match status" value="1"/>
</dbReference>
<dbReference type="HAMAP" id="MF_00098">
    <property type="entry name" value="Met_tRNA_synth_type1"/>
    <property type="match status" value="1"/>
</dbReference>
<keyword evidence="5 11" id="KW-0436">Ligase</keyword>
<feature type="binding site" evidence="11">
    <location>
        <position position="332"/>
    </location>
    <ligand>
        <name>ATP</name>
        <dbReference type="ChEBI" id="CHEBI:30616"/>
    </ligand>
</feature>
<dbReference type="Pfam" id="PF19303">
    <property type="entry name" value="Anticodon_3"/>
    <property type="match status" value="1"/>
</dbReference>
<feature type="short sequence motif" description="'KMSKS' region" evidence="11">
    <location>
        <begin position="329"/>
        <end position="333"/>
    </location>
</feature>
<keyword evidence="7 11" id="KW-0067">ATP-binding</keyword>
<dbReference type="Gene3D" id="3.40.50.620">
    <property type="entry name" value="HUPs"/>
    <property type="match status" value="1"/>
</dbReference>
<dbReference type="PROSITE" id="PS00178">
    <property type="entry name" value="AA_TRNA_LIGASE_I"/>
    <property type="match status" value="1"/>
</dbReference>
<dbReference type="Pfam" id="PF09334">
    <property type="entry name" value="tRNA-synt_1g"/>
    <property type="match status" value="1"/>
</dbReference>
<evidence type="ECO:0000256" key="1">
    <source>
        <dbReference type="ARBA" id="ARBA00003314"/>
    </source>
</evidence>
<comment type="caution">
    <text evidence="14">The sequence shown here is derived from an EMBL/GenBank/DDBJ whole genome shotgun (WGS) entry which is preliminary data.</text>
</comment>
<evidence type="ECO:0000256" key="3">
    <source>
        <dbReference type="ARBA" id="ARBA00008258"/>
    </source>
</evidence>